<dbReference type="AlphaFoldDB" id="A0A941HV53"/>
<evidence type="ECO:0000256" key="1">
    <source>
        <dbReference type="SAM" id="Phobius"/>
    </source>
</evidence>
<feature type="transmembrane region" description="Helical" evidence="1">
    <location>
        <begin position="98"/>
        <end position="118"/>
    </location>
</feature>
<evidence type="ECO:0000313" key="2">
    <source>
        <dbReference type="EMBL" id="MBR7617777.1"/>
    </source>
</evidence>
<feature type="transmembrane region" description="Helical" evidence="1">
    <location>
        <begin position="162"/>
        <end position="181"/>
    </location>
</feature>
<name>A0A941HV53_9CAUL</name>
<dbReference type="Proteomes" id="UP000622580">
    <property type="component" value="Unassembled WGS sequence"/>
</dbReference>
<feature type="transmembrane region" description="Helical" evidence="1">
    <location>
        <begin position="124"/>
        <end position="141"/>
    </location>
</feature>
<keyword evidence="3" id="KW-1185">Reference proteome</keyword>
<reference evidence="2" key="1">
    <citation type="submission" date="2021-04" db="EMBL/GenBank/DDBJ databases">
        <title>Draft genome assembly of strain Phenylobacterium sp. 20VBR1 using MiniION and Illumina platforms.</title>
        <authorList>
            <person name="Thomas F.A."/>
            <person name="Krishnan K.P."/>
            <person name="Sinha R.K."/>
        </authorList>
    </citation>
    <scope>NUCLEOTIDE SEQUENCE</scope>
    <source>
        <strain evidence="2">20VBR1</strain>
    </source>
</reference>
<sequence length="362" mass="39896">MTILMDQAAVPAAVATPRRYLWGPTADFLLLGGGSLLAFPVLLLLSADKVAAPLAGVVWMLINILNHPHFAHSYQIFYRGFGAKALSGTHAPALRGRYIFAGIVVPLVLAAYLGAALMSADSRLLGFGGNLMAFFVGWHYVKQGYGMLMVDAALKKSFFSAIQKKVFLVNAYGVWVFSWLNANHQVKATHLWGLDYYALPVPAPVLMIAGLAAALTTAATLVVMGRAWKSLPWNGAVAYGVSLYTWLVFMRINPLWLLVIPAFHSLQYLAVVWRYQGSVERAKSPKWKGGFALFVASGLALGFVGFWGLPNLMDAVLPYDHAVFGTTACLFAVWIFINIHHFFLDNVMWRRENPDTRTHLFS</sequence>
<keyword evidence="1" id="KW-0472">Membrane</keyword>
<feature type="transmembrane region" description="Helical" evidence="1">
    <location>
        <begin position="321"/>
        <end position="344"/>
    </location>
</feature>
<feature type="transmembrane region" description="Helical" evidence="1">
    <location>
        <begin position="231"/>
        <end position="249"/>
    </location>
</feature>
<comment type="caution">
    <text evidence="2">The sequence shown here is derived from an EMBL/GenBank/DDBJ whole genome shotgun (WGS) entry which is preliminary data.</text>
</comment>
<organism evidence="2 3">
    <name type="scientific">Phenylobacterium glaciei</name>
    <dbReference type="NCBI Taxonomy" id="2803784"/>
    <lineage>
        <taxon>Bacteria</taxon>
        <taxon>Pseudomonadati</taxon>
        <taxon>Pseudomonadota</taxon>
        <taxon>Alphaproteobacteria</taxon>
        <taxon>Caulobacterales</taxon>
        <taxon>Caulobacteraceae</taxon>
        <taxon>Phenylobacterium</taxon>
    </lineage>
</organism>
<dbReference type="RefSeq" id="WP_215337288.1">
    <property type="nucleotide sequence ID" value="NZ_JAGSGD010000001.1"/>
</dbReference>
<feature type="transmembrane region" description="Helical" evidence="1">
    <location>
        <begin position="255"/>
        <end position="275"/>
    </location>
</feature>
<dbReference type="EMBL" id="JAGSGD010000001">
    <property type="protein sequence ID" value="MBR7617777.1"/>
    <property type="molecule type" value="Genomic_DNA"/>
</dbReference>
<feature type="transmembrane region" description="Helical" evidence="1">
    <location>
        <begin position="201"/>
        <end position="224"/>
    </location>
</feature>
<feature type="transmembrane region" description="Helical" evidence="1">
    <location>
        <begin position="287"/>
        <end position="309"/>
    </location>
</feature>
<proteinExistence type="predicted"/>
<gene>
    <name evidence="2" type="ORF">JKL49_00115</name>
</gene>
<keyword evidence="1" id="KW-1133">Transmembrane helix</keyword>
<feature type="transmembrane region" description="Helical" evidence="1">
    <location>
        <begin position="57"/>
        <end position="77"/>
    </location>
</feature>
<evidence type="ECO:0000313" key="3">
    <source>
        <dbReference type="Proteomes" id="UP000622580"/>
    </source>
</evidence>
<protein>
    <submittedName>
        <fullName evidence="2">Uncharacterized protein</fullName>
    </submittedName>
</protein>
<accession>A0A941HV53</accession>
<feature type="transmembrane region" description="Helical" evidence="1">
    <location>
        <begin position="28"/>
        <end position="45"/>
    </location>
</feature>
<keyword evidence="1" id="KW-0812">Transmembrane</keyword>